<evidence type="ECO:0000313" key="1">
    <source>
        <dbReference type="EMBL" id="MBR0561868.1"/>
    </source>
</evidence>
<accession>A0A8J7VTW0</accession>
<protein>
    <submittedName>
        <fullName evidence="1">Uncharacterized protein</fullName>
    </submittedName>
</protein>
<sequence length="75" mass="8860">MRDSIVPDSYEAWRHCVQVDCGLRLDGDYVQRRIAALEDPRDFHTQQLVQRWGDPHRQRVVGWFRRALAESAARP</sequence>
<keyword evidence="3" id="KW-1185">Reference proteome</keyword>
<reference evidence="1" key="2">
    <citation type="submission" date="2021-04" db="EMBL/GenBank/DDBJ databases">
        <authorList>
            <person name="Karlyshev A.V."/>
        </authorList>
    </citation>
    <scope>NUCLEOTIDE SEQUENCE</scope>
    <source>
        <strain evidence="1">LMG 29479</strain>
    </source>
</reference>
<dbReference type="AlphaFoldDB" id="A0A8J7VTW0"/>
<evidence type="ECO:0000313" key="2">
    <source>
        <dbReference type="EMBL" id="MBS7455769.1"/>
    </source>
</evidence>
<dbReference type="EMBL" id="JAGQFT020000001">
    <property type="protein sequence ID" value="MBS7455769.1"/>
    <property type="molecule type" value="Genomic_DNA"/>
</dbReference>
<dbReference type="RefSeq" id="WP_211925834.1">
    <property type="nucleotide sequence ID" value="NZ_JAGQFT020000001.1"/>
</dbReference>
<gene>
    <name evidence="2" type="ORF">KB893_001295</name>
    <name evidence="1" type="ORF">KB893_04980</name>
</gene>
<organism evidence="1">
    <name type="scientific">Coralloluteibacterium stylophorae</name>
    <dbReference type="NCBI Taxonomy" id="1776034"/>
    <lineage>
        <taxon>Bacteria</taxon>
        <taxon>Pseudomonadati</taxon>
        <taxon>Pseudomonadota</taxon>
        <taxon>Gammaproteobacteria</taxon>
        <taxon>Lysobacterales</taxon>
        <taxon>Lysobacteraceae</taxon>
        <taxon>Coralloluteibacterium</taxon>
    </lineage>
</organism>
<name>A0A8J7VTW0_9GAMM</name>
<dbReference type="Proteomes" id="UP000675747">
    <property type="component" value="Unassembled WGS sequence"/>
</dbReference>
<proteinExistence type="predicted"/>
<dbReference type="EMBL" id="JAGQFT010000025">
    <property type="protein sequence ID" value="MBR0561868.1"/>
    <property type="molecule type" value="Genomic_DNA"/>
</dbReference>
<evidence type="ECO:0000313" key="3">
    <source>
        <dbReference type="Proteomes" id="UP000675747"/>
    </source>
</evidence>
<comment type="caution">
    <text evidence="1">The sequence shown here is derived from an EMBL/GenBank/DDBJ whole genome shotgun (WGS) entry which is preliminary data.</text>
</comment>
<reference evidence="2 3" key="1">
    <citation type="journal article" date="2021" name="Microbiol. Resour. Announc.">
        <title>Draft Genome Sequence of Coralloluteibacterium stylophorae LMG 29479T.</title>
        <authorList>
            <person name="Karlyshev A.V."/>
            <person name="Kudryashova E.B."/>
            <person name="Ariskina E.V."/>
            <person name="Conroy A.P."/>
            <person name="Abidueva E.Y."/>
        </authorList>
    </citation>
    <scope>NUCLEOTIDE SEQUENCE [LARGE SCALE GENOMIC DNA]</scope>
    <source>
        <strain evidence="2 3">LMG 29479</strain>
    </source>
</reference>